<feature type="domain" description="Shikimate dehydrogenase substrate binding N-terminal" evidence="5">
    <location>
        <begin position="13"/>
        <end position="93"/>
    </location>
</feature>
<evidence type="ECO:0000259" key="4">
    <source>
        <dbReference type="Pfam" id="PF00899"/>
    </source>
</evidence>
<feature type="domain" description="THIF-type NAD/FAD binding fold" evidence="4">
    <location>
        <begin position="121"/>
        <end position="156"/>
    </location>
</feature>
<dbReference type="Proteomes" id="UP000478183">
    <property type="component" value="Unassembled WGS sequence"/>
</dbReference>
<organism evidence="6 7">
    <name type="scientific">Paracoccus aestuariivivens</name>
    <dbReference type="NCBI Taxonomy" id="1820333"/>
    <lineage>
        <taxon>Bacteria</taxon>
        <taxon>Pseudomonadati</taxon>
        <taxon>Pseudomonadota</taxon>
        <taxon>Alphaproteobacteria</taxon>
        <taxon>Rhodobacterales</taxon>
        <taxon>Paracoccaceae</taxon>
        <taxon>Paracoccus</taxon>
    </lineage>
</organism>
<dbReference type="InterPro" id="IPR022893">
    <property type="entry name" value="Shikimate_DH_fam"/>
</dbReference>
<dbReference type="InterPro" id="IPR013708">
    <property type="entry name" value="Shikimate_DH-bd_N"/>
</dbReference>
<accession>A0A6L6JFV0</accession>
<comment type="pathway">
    <text evidence="1">Metabolic intermediate biosynthesis; chorismate biosynthesis; chorismate from D-erythrose 4-phosphate and phosphoenolpyruvate: step 4/7.</text>
</comment>
<evidence type="ECO:0000256" key="1">
    <source>
        <dbReference type="ARBA" id="ARBA00004871"/>
    </source>
</evidence>
<dbReference type="SUPFAM" id="SSF51735">
    <property type="entry name" value="NAD(P)-binding Rossmann-fold domains"/>
    <property type="match status" value="1"/>
</dbReference>
<dbReference type="Pfam" id="PF08501">
    <property type="entry name" value="Shikimate_dh_N"/>
    <property type="match status" value="1"/>
</dbReference>
<dbReference type="GO" id="GO:0050661">
    <property type="term" value="F:NADP binding"/>
    <property type="evidence" value="ECO:0007669"/>
    <property type="project" value="TreeGrafter"/>
</dbReference>
<dbReference type="GO" id="GO:0019632">
    <property type="term" value="P:shikimate metabolic process"/>
    <property type="evidence" value="ECO:0007669"/>
    <property type="project" value="TreeGrafter"/>
</dbReference>
<comment type="caution">
    <text evidence="6">The sequence shown here is derived from an EMBL/GenBank/DDBJ whole genome shotgun (WGS) entry which is preliminary data.</text>
</comment>
<protein>
    <submittedName>
        <fullName evidence="6">Shikimate dehydrogenase</fullName>
    </submittedName>
</protein>
<dbReference type="Pfam" id="PF00899">
    <property type="entry name" value="ThiF"/>
    <property type="match status" value="1"/>
</dbReference>
<dbReference type="GO" id="GO:0005829">
    <property type="term" value="C:cytosol"/>
    <property type="evidence" value="ECO:0007669"/>
    <property type="project" value="TreeGrafter"/>
</dbReference>
<evidence type="ECO:0000259" key="5">
    <source>
        <dbReference type="Pfam" id="PF08501"/>
    </source>
</evidence>
<dbReference type="PANTHER" id="PTHR21089">
    <property type="entry name" value="SHIKIMATE DEHYDROGENASE"/>
    <property type="match status" value="1"/>
</dbReference>
<dbReference type="GO" id="GO:0009073">
    <property type="term" value="P:aromatic amino acid family biosynthetic process"/>
    <property type="evidence" value="ECO:0007669"/>
    <property type="project" value="UniProtKB-KW"/>
</dbReference>
<evidence type="ECO:0000256" key="2">
    <source>
        <dbReference type="ARBA" id="ARBA00023002"/>
    </source>
</evidence>
<dbReference type="EMBL" id="WMIE01000009">
    <property type="protein sequence ID" value="MTH78984.1"/>
    <property type="molecule type" value="Genomic_DNA"/>
</dbReference>
<evidence type="ECO:0000313" key="6">
    <source>
        <dbReference type="EMBL" id="MTH78984.1"/>
    </source>
</evidence>
<keyword evidence="2" id="KW-0560">Oxidoreductase</keyword>
<dbReference type="InterPro" id="IPR036291">
    <property type="entry name" value="NAD(P)-bd_dom_sf"/>
</dbReference>
<keyword evidence="3" id="KW-0057">Aromatic amino acid biosynthesis</keyword>
<evidence type="ECO:0000256" key="3">
    <source>
        <dbReference type="ARBA" id="ARBA00023141"/>
    </source>
</evidence>
<dbReference type="CDD" id="cd01065">
    <property type="entry name" value="NAD_bind_Shikimate_DH"/>
    <property type="match status" value="1"/>
</dbReference>
<dbReference type="GO" id="GO:0004764">
    <property type="term" value="F:shikimate 3-dehydrogenase (NADP+) activity"/>
    <property type="evidence" value="ECO:0007669"/>
    <property type="project" value="InterPro"/>
</dbReference>
<proteinExistence type="predicted"/>
<dbReference type="AlphaFoldDB" id="A0A6L6JFV0"/>
<keyword evidence="3" id="KW-0028">Amino-acid biosynthesis</keyword>
<dbReference type="OrthoDB" id="7873617at2"/>
<gene>
    <name evidence="6" type="ORF">GL286_14735</name>
</gene>
<dbReference type="SUPFAM" id="SSF53223">
    <property type="entry name" value="Aminoacid dehydrogenase-like, N-terminal domain"/>
    <property type="match status" value="1"/>
</dbReference>
<dbReference type="GO" id="GO:0009423">
    <property type="term" value="P:chorismate biosynthetic process"/>
    <property type="evidence" value="ECO:0007669"/>
    <property type="project" value="TreeGrafter"/>
</dbReference>
<dbReference type="PANTHER" id="PTHR21089:SF1">
    <property type="entry name" value="BIFUNCTIONAL 3-DEHYDROQUINATE DEHYDRATASE_SHIKIMATE DEHYDROGENASE, CHLOROPLASTIC"/>
    <property type="match status" value="1"/>
</dbReference>
<evidence type="ECO:0000313" key="7">
    <source>
        <dbReference type="Proteomes" id="UP000478183"/>
    </source>
</evidence>
<dbReference type="RefSeq" id="WP_155096336.1">
    <property type="nucleotide sequence ID" value="NZ_WMIE01000009.1"/>
</dbReference>
<name>A0A6L6JFV0_9RHOB</name>
<reference evidence="6 7" key="1">
    <citation type="submission" date="2019-11" db="EMBL/GenBank/DDBJ databases">
        <authorList>
            <person name="Dong K."/>
        </authorList>
    </citation>
    <scope>NUCLEOTIDE SEQUENCE [LARGE SCALE GENOMIC DNA]</scope>
    <source>
        <strain evidence="6 7">NBRC 111993</strain>
    </source>
</reference>
<dbReference type="InterPro" id="IPR000594">
    <property type="entry name" value="ThiF_NAD_FAD-bd"/>
</dbReference>
<keyword evidence="7" id="KW-1185">Reference proteome</keyword>
<dbReference type="InterPro" id="IPR046346">
    <property type="entry name" value="Aminoacid_DH-like_N_sf"/>
</dbReference>
<sequence length="277" mass="29511">MIRGTTKLIAHLGYPTSTFKAPMIYNPWFEHRGIDAVVVPMGVKPDDYAEFLRLLFRMSNIHGALITMPHKVATVDLADRVSVTARIAGSANALRLAEDGLLEADMFDGEGFVRGVLNKGQELLGRSALVVGCGGVGSAIAASLAKAGVARLALFDPVPASADALAGRLRAAYGDLVVETGSKDPAGFDLVVNASPLGMNPDDPLPMDVERIDPATFVGEVVMKAEMTPFLAAAAARGCRYQIGTDMLFEQIPAYLEFFGFGRPSVDELRQHAAISY</sequence>
<dbReference type="Gene3D" id="3.40.50.720">
    <property type="entry name" value="NAD(P)-binding Rossmann-like Domain"/>
    <property type="match status" value="1"/>
</dbReference>
<dbReference type="Gene3D" id="3.40.50.10860">
    <property type="entry name" value="Leucine Dehydrogenase, chain A, domain 1"/>
    <property type="match status" value="1"/>
</dbReference>